<evidence type="ECO:0000313" key="2">
    <source>
        <dbReference type="EMBL" id="ARI84651.1"/>
    </source>
</evidence>
<protein>
    <recommendedName>
        <fullName evidence="4">BON domain-containing protein</fullName>
    </recommendedName>
</protein>
<keyword evidence="3" id="KW-1185">Reference proteome</keyword>
<proteinExistence type="predicted"/>
<dbReference type="EMBL" id="CP020771">
    <property type="protein sequence ID" value="ARI84651.1"/>
    <property type="molecule type" value="Genomic_DNA"/>
</dbReference>
<name>A0AB33BS34_MICA7</name>
<evidence type="ECO:0000313" key="1">
    <source>
        <dbReference type="EMBL" id="ARI79337.1"/>
    </source>
</evidence>
<dbReference type="Proteomes" id="UP000192439">
    <property type="component" value="Chromosome"/>
</dbReference>
<dbReference type="EMBL" id="CP020771">
    <property type="protein sequence ID" value="ARI79337.1"/>
    <property type="molecule type" value="Genomic_DNA"/>
</dbReference>
<dbReference type="RefSeq" id="WP_002742359.1">
    <property type="nucleotide sequence ID" value="NZ_CP020771.1"/>
</dbReference>
<evidence type="ECO:0000313" key="3">
    <source>
        <dbReference type="Proteomes" id="UP000192439"/>
    </source>
</evidence>
<sequence>MDWLKRIFGLDKPADAASAITGKAAAAGIPPERVGLDGKYDESGLAKRVVLAFDETPDLADEDKLWVAQTGSKFVLKGKVSHQATLNKMVVIASKVHGATSSNSHFEINRALTPILAWAYSTK</sequence>
<organism evidence="1 3">
    <name type="scientific">Microcystis aeruginosa PCC 7806SL</name>
    <dbReference type="NCBI Taxonomy" id="1903187"/>
    <lineage>
        <taxon>Bacteria</taxon>
        <taxon>Bacillati</taxon>
        <taxon>Cyanobacteriota</taxon>
        <taxon>Cyanophyceae</taxon>
        <taxon>Oscillatoriophycideae</taxon>
        <taxon>Chroococcales</taxon>
        <taxon>Microcystaceae</taxon>
        <taxon>Microcystis</taxon>
    </lineage>
</organism>
<accession>A0AB33BS34</accession>
<reference evidence="1 3" key="1">
    <citation type="journal article" date="2018" name="Harmful Algae">
        <title>The highly heterogeneous methylated genomes and diverse restriction-modification systems of bloom-forming Microcystis.</title>
        <authorList>
            <person name="Zhao L."/>
            <person name="Song Y."/>
            <person name="Li L."/>
            <person name="Gan N."/>
            <person name="Brand J.J."/>
            <person name="Song L."/>
        </authorList>
    </citation>
    <scope>NUCLEOTIDE SEQUENCE [LARGE SCALE GENOMIC DNA]</scope>
    <source>
        <strain evidence="1 3">PCC 7806SL</strain>
    </source>
</reference>
<dbReference type="AlphaFoldDB" id="A0AB33BS34"/>
<gene>
    <name evidence="1" type="ORF">BH695_0054</name>
    <name evidence="2" type="ORF">BH695_5377</name>
</gene>
<evidence type="ECO:0008006" key="4">
    <source>
        <dbReference type="Google" id="ProtNLM"/>
    </source>
</evidence>